<accession>A0A829Q5S2</accession>
<dbReference type="AlphaFoldDB" id="A0A829Q5S2"/>
<dbReference type="InterPro" id="IPR050950">
    <property type="entry name" value="HTH-type_LysR_regulators"/>
</dbReference>
<dbReference type="PANTHER" id="PTHR30419">
    <property type="entry name" value="HTH-TYPE TRANSCRIPTIONAL REGULATOR YBHD"/>
    <property type="match status" value="1"/>
</dbReference>
<name>A0A829Q5S2_9MYCO</name>
<dbReference type="GO" id="GO:0005829">
    <property type="term" value="C:cytosol"/>
    <property type="evidence" value="ECO:0007669"/>
    <property type="project" value="TreeGrafter"/>
</dbReference>
<dbReference type="Proteomes" id="UP000020103">
    <property type="component" value="Unassembled WGS sequence"/>
</dbReference>
<dbReference type="InterPro" id="IPR005119">
    <property type="entry name" value="LysR_subst-bd"/>
</dbReference>
<dbReference type="Pfam" id="PF03466">
    <property type="entry name" value="LysR_substrate"/>
    <property type="match status" value="1"/>
</dbReference>
<gene>
    <name evidence="2" type="ORF">I543_1101</name>
</gene>
<dbReference type="SUPFAM" id="SSF53850">
    <property type="entry name" value="Periplasmic binding protein-like II"/>
    <property type="match status" value="1"/>
</dbReference>
<dbReference type="Gene3D" id="3.40.190.290">
    <property type="match status" value="1"/>
</dbReference>
<sequence length="215" mass="22940">MTALRSGLTGELRLGVVPGAATRVALMADALCAEHPLVRVRIESSLRSVEILDRIRRFELDAGVVYDDGLQTDGLELTRLYEERYVLVAGDGLLRDAHDPIDWSEALSLPMCLLHKGMRDRDRIDEAAAEHGLAVSPRLEADSVATLLALVGTGRWAAIVARTWFATAAPPAGTRTVELQAPTLGSPVALVRAAGDPASLLARALAQVVAPPDQP</sequence>
<dbReference type="EMBL" id="JAOF01000001">
    <property type="protein sequence ID" value="EUA48292.1"/>
    <property type="molecule type" value="Genomic_DNA"/>
</dbReference>
<dbReference type="PANTHER" id="PTHR30419:SF31">
    <property type="entry name" value="BLR3139 PROTEIN"/>
    <property type="match status" value="1"/>
</dbReference>
<reference evidence="2 3" key="1">
    <citation type="submission" date="2013-12" db="EMBL/GenBank/DDBJ databases">
        <authorList>
            <person name="Madinger N."/>
            <person name="Lenaerts A."/>
            <person name="Ordway D."/>
            <person name="DeGroote M.A."/>
            <person name="Parker T."/>
            <person name="Sizemore C."/>
            <person name="Tallon L.J."/>
            <person name="Sadzewicz L.K."/>
            <person name="Sengamalay N."/>
            <person name="Fraser C.M."/>
            <person name="Hine E."/>
            <person name="Shefchek K.A."/>
            <person name="Das S.P."/>
            <person name="Tettelin H."/>
        </authorList>
    </citation>
    <scope>NUCLEOTIDE SEQUENCE [LARGE SCALE GENOMIC DNA]</scope>
    <source>
        <strain evidence="2 3">21</strain>
    </source>
</reference>
<dbReference type="CDD" id="cd05466">
    <property type="entry name" value="PBP2_LTTR_substrate"/>
    <property type="match status" value="1"/>
</dbReference>
<protein>
    <submittedName>
        <fullName evidence="2">LysR substrate binding domain protein</fullName>
    </submittedName>
</protein>
<dbReference type="GO" id="GO:0006355">
    <property type="term" value="P:regulation of DNA-templated transcription"/>
    <property type="evidence" value="ECO:0007669"/>
    <property type="project" value="TreeGrafter"/>
</dbReference>
<proteinExistence type="predicted"/>
<evidence type="ECO:0000259" key="1">
    <source>
        <dbReference type="Pfam" id="PF03466"/>
    </source>
</evidence>
<feature type="domain" description="LysR substrate-binding" evidence="1">
    <location>
        <begin position="6"/>
        <end position="209"/>
    </location>
</feature>
<organism evidence="2 3">
    <name type="scientific">Mycobacteroides abscessus 21</name>
    <dbReference type="NCBI Taxonomy" id="1299324"/>
    <lineage>
        <taxon>Bacteria</taxon>
        <taxon>Bacillati</taxon>
        <taxon>Actinomycetota</taxon>
        <taxon>Actinomycetes</taxon>
        <taxon>Mycobacteriales</taxon>
        <taxon>Mycobacteriaceae</taxon>
        <taxon>Mycobacteroides</taxon>
        <taxon>Mycobacteroides abscessus</taxon>
    </lineage>
</organism>
<comment type="caution">
    <text evidence="2">The sequence shown here is derived from an EMBL/GenBank/DDBJ whole genome shotgun (WGS) entry which is preliminary data.</text>
</comment>
<evidence type="ECO:0000313" key="3">
    <source>
        <dbReference type="Proteomes" id="UP000020103"/>
    </source>
</evidence>
<evidence type="ECO:0000313" key="2">
    <source>
        <dbReference type="EMBL" id="EUA48292.1"/>
    </source>
</evidence>